<keyword evidence="5 6" id="KW-0472">Membrane</keyword>
<dbReference type="RefSeq" id="WP_166222569.1">
    <property type="nucleotide sequence ID" value="NZ_CP049801.1"/>
</dbReference>
<evidence type="ECO:0000256" key="5">
    <source>
        <dbReference type="ARBA" id="ARBA00023136"/>
    </source>
</evidence>
<protein>
    <submittedName>
        <fullName evidence="7">LysE family translocator</fullName>
    </submittedName>
</protein>
<dbReference type="KEGG" id="asha:G8E00_05710"/>
<dbReference type="InterPro" id="IPR001123">
    <property type="entry name" value="LeuE-type"/>
</dbReference>
<keyword evidence="2" id="KW-1003">Cell membrane</keyword>
<accession>A0A6G8RU69</accession>
<dbReference type="Proteomes" id="UP000502297">
    <property type="component" value="Chromosome"/>
</dbReference>
<evidence type="ECO:0000313" key="7">
    <source>
        <dbReference type="EMBL" id="QIO05482.1"/>
    </source>
</evidence>
<dbReference type="GO" id="GO:0015171">
    <property type="term" value="F:amino acid transmembrane transporter activity"/>
    <property type="evidence" value="ECO:0007669"/>
    <property type="project" value="TreeGrafter"/>
</dbReference>
<evidence type="ECO:0000313" key="8">
    <source>
        <dbReference type="Proteomes" id="UP000502297"/>
    </source>
</evidence>
<proteinExistence type="predicted"/>
<feature type="transmembrane region" description="Helical" evidence="6">
    <location>
        <begin position="183"/>
        <end position="203"/>
    </location>
</feature>
<feature type="transmembrane region" description="Helical" evidence="6">
    <location>
        <begin position="70"/>
        <end position="92"/>
    </location>
</feature>
<feature type="transmembrane region" description="Helical" evidence="6">
    <location>
        <begin position="40"/>
        <end position="64"/>
    </location>
</feature>
<keyword evidence="4 6" id="KW-1133">Transmembrane helix</keyword>
<evidence type="ECO:0000256" key="6">
    <source>
        <dbReference type="SAM" id="Phobius"/>
    </source>
</evidence>
<dbReference type="PANTHER" id="PTHR30086">
    <property type="entry name" value="ARGININE EXPORTER PROTEIN ARGO"/>
    <property type="match status" value="1"/>
</dbReference>
<comment type="subcellular location">
    <subcellularLocation>
        <location evidence="1">Cell membrane</location>
        <topology evidence="1">Multi-pass membrane protein</topology>
    </subcellularLocation>
</comment>
<dbReference type="GO" id="GO:0005886">
    <property type="term" value="C:plasma membrane"/>
    <property type="evidence" value="ECO:0007669"/>
    <property type="project" value="UniProtKB-SubCell"/>
</dbReference>
<gene>
    <name evidence="7" type="ORF">G8E00_05710</name>
</gene>
<evidence type="ECO:0000256" key="2">
    <source>
        <dbReference type="ARBA" id="ARBA00022475"/>
    </source>
</evidence>
<dbReference type="PANTHER" id="PTHR30086:SF20">
    <property type="entry name" value="ARGININE EXPORTER PROTEIN ARGO-RELATED"/>
    <property type="match status" value="1"/>
</dbReference>
<evidence type="ECO:0000256" key="4">
    <source>
        <dbReference type="ARBA" id="ARBA00022989"/>
    </source>
</evidence>
<evidence type="ECO:0000256" key="1">
    <source>
        <dbReference type="ARBA" id="ARBA00004651"/>
    </source>
</evidence>
<keyword evidence="3 6" id="KW-0812">Transmembrane</keyword>
<dbReference type="Pfam" id="PF01810">
    <property type="entry name" value="LysE"/>
    <property type="match status" value="1"/>
</dbReference>
<feature type="transmembrane region" description="Helical" evidence="6">
    <location>
        <begin position="150"/>
        <end position="171"/>
    </location>
</feature>
<dbReference type="EMBL" id="CP049801">
    <property type="protein sequence ID" value="QIO05482.1"/>
    <property type="molecule type" value="Genomic_DNA"/>
</dbReference>
<name>A0A6G8RU69_9GAMM</name>
<organism evidence="7 8">
    <name type="scientific">Acinetobacter shaoyimingii</name>
    <dbReference type="NCBI Taxonomy" id="2715164"/>
    <lineage>
        <taxon>Bacteria</taxon>
        <taxon>Pseudomonadati</taxon>
        <taxon>Pseudomonadota</taxon>
        <taxon>Gammaproteobacteria</taxon>
        <taxon>Moraxellales</taxon>
        <taxon>Moraxellaceae</taxon>
        <taxon>Acinetobacter</taxon>
    </lineage>
</organism>
<feature type="transmembrane region" description="Helical" evidence="6">
    <location>
        <begin position="6"/>
        <end position="28"/>
    </location>
</feature>
<evidence type="ECO:0000256" key="3">
    <source>
        <dbReference type="ARBA" id="ARBA00022692"/>
    </source>
</evidence>
<keyword evidence="8" id="KW-1185">Reference proteome</keyword>
<reference evidence="7 8" key="1">
    <citation type="submission" date="2020-03" db="EMBL/GenBank/DDBJ databases">
        <authorList>
            <person name="Zhu W."/>
        </authorList>
    </citation>
    <scope>NUCLEOTIDE SEQUENCE [LARGE SCALE GENOMIC DNA]</scope>
    <source>
        <strain evidence="7 8">323-1</strain>
    </source>
</reference>
<sequence length="206" mass="23128">MFSQIGLYIFSLGLAALIPGPGMTGLLFKTLSQNSKQAFLMLMGLITGDLIYLLFSIFGINLILKIYSSFFNFVLILSALYLIYLSCQFWLYDYSNALASTTKSSKNHKFSSYYEGLRLTLSNPKTISFYLALVPAIFSVHQKIPAHLFVLILISTVFTLIIVGAAYIIFATKLKSKLHNPRVLHIVFKLTAIFMFGLAIKLLNQL</sequence>
<dbReference type="AlphaFoldDB" id="A0A6G8RU69"/>